<keyword evidence="2 7" id="KW-0699">rRNA-binding</keyword>
<name>A0A6N4DTQ7_9GAMM</name>
<evidence type="ECO:0000313" key="11">
    <source>
        <dbReference type="Proteomes" id="UP000250928"/>
    </source>
</evidence>
<evidence type="ECO:0000256" key="1">
    <source>
        <dbReference type="ARBA" id="ARBA00010605"/>
    </source>
</evidence>
<dbReference type="InterPro" id="IPR020594">
    <property type="entry name" value="Ribosomal_bL9_bac/chp"/>
</dbReference>
<evidence type="ECO:0000313" key="10">
    <source>
        <dbReference type="EMBL" id="PUE02334.1"/>
    </source>
</evidence>
<comment type="caution">
    <text evidence="10">The sequence shown here is derived from an EMBL/GenBank/DDBJ whole genome shotgun (WGS) entry which is preliminary data.</text>
</comment>
<dbReference type="InterPro" id="IPR020070">
    <property type="entry name" value="Ribosomal_bL9_N"/>
</dbReference>
<dbReference type="InterPro" id="IPR009027">
    <property type="entry name" value="Ribosomal_bL9/RNase_H1_N"/>
</dbReference>
<evidence type="ECO:0000256" key="4">
    <source>
        <dbReference type="ARBA" id="ARBA00022980"/>
    </source>
</evidence>
<dbReference type="SUPFAM" id="SSF55653">
    <property type="entry name" value="Ribosomal protein L9 C-domain"/>
    <property type="match status" value="1"/>
</dbReference>
<dbReference type="AlphaFoldDB" id="A0A6N4DTQ7"/>
<evidence type="ECO:0000256" key="3">
    <source>
        <dbReference type="ARBA" id="ARBA00022884"/>
    </source>
</evidence>
<dbReference type="Pfam" id="PF03948">
    <property type="entry name" value="Ribosomal_L9_C"/>
    <property type="match status" value="1"/>
</dbReference>
<dbReference type="HAMAP" id="MF_00503">
    <property type="entry name" value="Ribosomal_bL9"/>
    <property type="match status" value="1"/>
</dbReference>
<dbReference type="InterPro" id="IPR036935">
    <property type="entry name" value="Ribosomal_bL9_N_sf"/>
</dbReference>
<evidence type="ECO:0000259" key="9">
    <source>
        <dbReference type="PROSITE" id="PS00651"/>
    </source>
</evidence>
<keyword evidence="4 7" id="KW-0689">Ribosomal protein</keyword>
<dbReference type="Pfam" id="PF01281">
    <property type="entry name" value="Ribosomal_L9_N"/>
    <property type="match status" value="1"/>
</dbReference>
<comment type="function">
    <text evidence="7">Binds to the 23S rRNA.</text>
</comment>
<gene>
    <name evidence="7" type="primary">rplI</name>
    <name evidence="10" type="ORF">C3L24_06280</name>
</gene>
<dbReference type="SUPFAM" id="SSF55658">
    <property type="entry name" value="L9 N-domain-like"/>
    <property type="match status" value="1"/>
</dbReference>
<protein>
    <recommendedName>
        <fullName evidence="6 7">Large ribosomal subunit protein bL9</fullName>
    </recommendedName>
</protein>
<keyword evidence="3 7" id="KW-0694">RNA-binding</keyword>
<dbReference type="GO" id="GO:0006412">
    <property type="term" value="P:translation"/>
    <property type="evidence" value="ECO:0007669"/>
    <property type="project" value="UniProtKB-UniRule"/>
</dbReference>
<evidence type="ECO:0000256" key="6">
    <source>
        <dbReference type="ARBA" id="ARBA00035292"/>
    </source>
</evidence>
<keyword evidence="5 7" id="KW-0687">Ribonucleoprotein</keyword>
<dbReference type="GO" id="GO:0003735">
    <property type="term" value="F:structural constituent of ribosome"/>
    <property type="evidence" value="ECO:0007669"/>
    <property type="project" value="InterPro"/>
</dbReference>
<dbReference type="GO" id="GO:0019843">
    <property type="term" value="F:rRNA binding"/>
    <property type="evidence" value="ECO:0007669"/>
    <property type="project" value="UniProtKB-UniRule"/>
</dbReference>
<evidence type="ECO:0000256" key="2">
    <source>
        <dbReference type="ARBA" id="ARBA00022730"/>
    </source>
</evidence>
<dbReference type="Proteomes" id="UP000250928">
    <property type="component" value="Unassembled WGS sequence"/>
</dbReference>
<dbReference type="EMBL" id="PQCO01000183">
    <property type="protein sequence ID" value="PUE02334.1"/>
    <property type="molecule type" value="Genomic_DNA"/>
</dbReference>
<dbReference type="InterPro" id="IPR036791">
    <property type="entry name" value="Ribosomal_bL9_C_sf"/>
</dbReference>
<sequence length="151" mass="15901">MDVILLEKVDNLGALGDMVSVKAGFGRNFLIPGGKAVAATKANVAEFEARRAELEKQAAEALAAAEERKAKIEALSVSIARKAGDEGRLFGSVGTADIADAATAAGVEVEKREVRLSEGPFHNTGEYEVELHLHTDVNATLKLTVVAAEDE</sequence>
<proteinExistence type="inferred from homology"/>
<organism evidence="10 11">
    <name type="scientific">Candidatus Sedimenticola endophacoides</name>
    <dbReference type="NCBI Taxonomy" id="2548426"/>
    <lineage>
        <taxon>Bacteria</taxon>
        <taxon>Pseudomonadati</taxon>
        <taxon>Pseudomonadota</taxon>
        <taxon>Gammaproteobacteria</taxon>
        <taxon>Chromatiales</taxon>
        <taxon>Sedimenticolaceae</taxon>
        <taxon>Sedimenticola</taxon>
    </lineage>
</organism>
<dbReference type="Gene3D" id="3.10.430.100">
    <property type="entry name" value="Ribosomal protein L9, C-terminal domain"/>
    <property type="match status" value="1"/>
</dbReference>
<dbReference type="GO" id="GO:0005840">
    <property type="term" value="C:ribosome"/>
    <property type="evidence" value="ECO:0007669"/>
    <property type="project" value="UniProtKB-KW"/>
</dbReference>
<feature type="domain" description="Ribosomal protein L9" evidence="9">
    <location>
        <begin position="13"/>
        <end position="40"/>
    </location>
</feature>
<reference evidence="10 11" key="1">
    <citation type="submission" date="2018-01" db="EMBL/GenBank/DDBJ databases">
        <title>Novel co-symbiosis in the lucinid bivalve Phacoides pectinatus.</title>
        <authorList>
            <person name="Lim S.J."/>
            <person name="Davis B.G."/>
            <person name="Gill D.E."/>
            <person name="Engel A.S."/>
            <person name="Anderson L.C."/>
            <person name="Campbell B.J."/>
        </authorList>
    </citation>
    <scope>NUCLEOTIDE SEQUENCE [LARGE SCALE GENOMIC DNA]</scope>
    <source>
        <strain evidence="10">N3_P5</strain>
    </source>
</reference>
<dbReference type="NCBIfam" id="TIGR00158">
    <property type="entry name" value="L9"/>
    <property type="match status" value="1"/>
</dbReference>
<dbReference type="PROSITE" id="PS00651">
    <property type="entry name" value="RIBOSOMAL_L9"/>
    <property type="match status" value="1"/>
</dbReference>
<dbReference type="InterPro" id="IPR000244">
    <property type="entry name" value="Ribosomal_bL9"/>
</dbReference>
<comment type="similarity">
    <text evidence="1 7">Belongs to the bacterial ribosomal protein bL9 family.</text>
</comment>
<dbReference type="Gene3D" id="3.40.5.10">
    <property type="entry name" value="Ribosomal protein L9, N-terminal domain"/>
    <property type="match status" value="1"/>
</dbReference>
<keyword evidence="8" id="KW-0175">Coiled coil</keyword>
<dbReference type="GO" id="GO:1990904">
    <property type="term" value="C:ribonucleoprotein complex"/>
    <property type="evidence" value="ECO:0007669"/>
    <property type="project" value="UniProtKB-KW"/>
</dbReference>
<feature type="coiled-coil region" evidence="8">
    <location>
        <begin position="37"/>
        <end position="75"/>
    </location>
</feature>
<accession>A0A6N4DTQ7</accession>
<dbReference type="PANTHER" id="PTHR21368">
    <property type="entry name" value="50S RIBOSOMAL PROTEIN L9"/>
    <property type="match status" value="1"/>
</dbReference>
<evidence type="ECO:0000256" key="7">
    <source>
        <dbReference type="HAMAP-Rule" id="MF_00503"/>
    </source>
</evidence>
<evidence type="ECO:0000256" key="5">
    <source>
        <dbReference type="ARBA" id="ARBA00023274"/>
    </source>
</evidence>
<evidence type="ECO:0000256" key="8">
    <source>
        <dbReference type="SAM" id="Coils"/>
    </source>
</evidence>
<dbReference type="InterPro" id="IPR020069">
    <property type="entry name" value="Ribosomal_bL9_C"/>
</dbReference>